<dbReference type="GO" id="GO:0006283">
    <property type="term" value="P:transcription-coupled nucleotide-excision repair"/>
    <property type="evidence" value="ECO:0007669"/>
    <property type="project" value="TreeGrafter"/>
</dbReference>
<evidence type="ECO:0008006" key="9">
    <source>
        <dbReference type="Google" id="ProtNLM"/>
    </source>
</evidence>
<feature type="compositionally biased region" description="Basic and acidic residues" evidence="4">
    <location>
        <begin position="458"/>
        <end position="467"/>
    </location>
</feature>
<name>A0A507DMJ6_9FUNG</name>
<dbReference type="FunFam" id="3.40.50.10810:FF:000094">
    <property type="entry name" value="DNA excision repair protein ERCC-6"/>
    <property type="match status" value="1"/>
</dbReference>
<feature type="domain" description="Helicase ATP-binding" evidence="5">
    <location>
        <begin position="399"/>
        <end position="604"/>
    </location>
</feature>
<dbReference type="SMART" id="SM00487">
    <property type="entry name" value="DEXDc"/>
    <property type="match status" value="1"/>
</dbReference>
<dbReference type="Proteomes" id="UP000317494">
    <property type="component" value="Unassembled WGS sequence"/>
</dbReference>
<accession>A0A507DMJ6</accession>
<dbReference type="GO" id="GO:0005634">
    <property type="term" value="C:nucleus"/>
    <property type="evidence" value="ECO:0007669"/>
    <property type="project" value="TreeGrafter"/>
</dbReference>
<evidence type="ECO:0000313" key="7">
    <source>
        <dbReference type="EMBL" id="TPX52641.1"/>
    </source>
</evidence>
<dbReference type="Gene3D" id="3.40.50.300">
    <property type="entry name" value="P-loop containing nucleotide triphosphate hydrolases"/>
    <property type="match status" value="1"/>
</dbReference>
<keyword evidence="2" id="KW-0378">Hydrolase</keyword>
<keyword evidence="3" id="KW-0067">ATP-binding</keyword>
<dbReference type="AlphaFoldDB" id="A0A507DMJ6"/>
<feature type="compositionally biased region" description="Acidic residues" evidence="4">
    <location>
        <begin position="278"/>
        <end position="287"/>
    </location>
</feature>
<evidence type="ECO:0000259" key="6">
    <source>
        <dbReference type="PROSITE" id="PS51194"/>
    </source>
</evidence>
<dbReference type="PROSITE" id="PS51192">
    <property type="entry name" value="HELICASE_ATP_BIND_1"/>
    <property type="match status" value="1"/>
</dbReference>
<dbReference type="VEuPathDB" id="FungiDB:SeMB42_g01266"/>
<reference evidence="7 8" key="1">
    <citation type="journal article" date="2019" name="Sci. Rep.">
        <title>Comparative genomics of chytrid fungi reveal insights into the obligate biotrophic and pathogenic lifestyle of Synchytrium endobioticum.</title>
        <authorList>
            <person name="van de Vossenberg B.T.L.H."/>
            <person name="Warris S."/>
            <person name="Nguyen H.D.T."/>
            <person name="van Gent-Pelzer M.P.E."/>
            <person name="Joly D.L."/>
            <person name="van de Geest H.C."/>
            <person name="Bonants P.J.M."/>
            <person name="Smith D.S."/>
            <person name="Levesque C.A."/>
            <person name="van der Lee T.A.J."/>
        </authorList>
    </citation>
    <scope>NUCLEOTIDE SEQUENCE [LARGE SCALE GENOMIC DNA]</scope>
    <source>
        <strain evidence="7 8">MB42</strain>
    </source>
</reference>
<dbReference type="SUPFAM" id="SSF52540">
    <property type="entry name" value="P-loop containing nucleoside triphosphate hydrolases"/>
    <property type="match status" value="2"/>
</dbReference>
<dbReference type="InterPro" id="IPR049730">
    <property type="entry name" value="SNF2/RAD54-like_C"/>
</dbReference>
<feature type="region of interest" description="Disordered" evidence="4">
    <location>
        <begin position="142"/>
        <end position="161"/>
    </location>
</feature>
<dbReference type="InterPro" id="IPR014001">
    <property type="entry name" value="Helicase_ATP-bd"/>
</dbReference>
<dbReference type="CDD" id="cd18793">
    <property type="entry name" value="SF2_C_SNF"/>
    <property type="match status" value="1"/>
</dbReference>
<sequence length="1194" mass="135158">MDEEEPTLGSLAISTRLLRRTGAASDEGDDAATITYTTGRQPTDFSLDGADGLLLGAADQGDVESHLMRQAEEALNEKELAAEQKRLSKTRQHLASLHTNVADIVAKLDGGRLTNAQRDKSEAKLKELEDRIEQFRTDERQIRRRMADHRQSNPDSGGELLETERERLIRTGKITPFSAIKGLERSVHSTSDVLVTQAFLEDDRGTLRTATDQASGKPVFSENEERMSSRTTKKGRFICSDDEDDTYEPERTDKRRKRRRHSTDDDDDAEYQEHEHGDIEEEENDDEDAGIISHYTDDVNELDLAGNSKCKYSDRYLDDEDETVYQNRLRRWARRRRFARFKLEPASSSEAQLEENPEDEITQPSPTAEDVVYDGGYRVAGEVYEELFDYQRTCTKWLWELHCQEAGGIIGDEMGLGKTIQIIAFLSGLHFSQKLRLPILVLCPATVLKHNSGGRRSTKSDDRDEGNHFVPSDSEADSDNTSGKRRMKKSKFAGSKAAKKRSGVGSSVSHEADAKVAKILDTICEKGHVVVTTYEAIRTHRRRVLSIKWGYAILDEGHKIRNPDADITMTCKQLKTAHRIILSGTPIQNNLVELWSLFDFVYPGRLGTLPVFQCQFGVPIKLGGYANASNIAVQTAYKCAVVLRDLISPYLLRRMKVDVASDLPQKSEQVLFCRMTSLQRAVYQQFLNSKDVASIMEGKRHVLYGIDILRKICNHPDLVDRVNSAKNEDYGDCNRSGKMKVVKALLDTWKQQGHRVLLFCQTRQMLDILESFVASQKYVYSRMDGETPVKNRIAMVDEFNETPAIFVFLLTTKVGGLGINLTGADRVVIYDPDWVEKLLILGDIILQLRCLNFDDDRLATHRYRMVKPIVLITVLSVILFFASVQAAPVQDDVIQDMIKQMHQDRIQIIHSRGRDRKRTLQKNVSASEKIQQIVTASLVKDPPYTKDQLDAEPNNDTPPMQIFFTSAYHALVVERLNSLIMKLEWHHKHYRTVQNFESELTEVKNALNKHIDLGQKWTNKVNDGPMREELEVPCGDSTPTDEMTLNGLLAKWSDYLAERSDSDEEYFLDRAMHEDTDDSQSQMFNIPKESMSGTERHNGSPQVATQGVPYSPNFQRSAFISNTDHQHVSCNPPVDNAEVGCSSLNDVGCFGPSNVDVDRSSHKRPHDSQNHHTISKVRGGDPSQCNQRSKLGEW</sequence>
<dbReference type="InterPro" id="IPR050496">
    <property type="entry name" value="SNF2_RAD54_helicase_repair"/>
</dbReference>
<evidence type="ECO:0000259" key="5">
    <source>
        <dbReference type="PROSITE" id="PS51192"/>
    </source>
</evidence>
<dbReference type="InterPro" id="IPR038718">
    <property type="entry name" value="SNF2-like_sf"/>
</dbReference>
<protein>
    <recommendedName>
        <fullName evidence="9">Helicase ATP-binding domain-containing protein</fullName>
    </recommendedName>
</protein>
<feature type="domain" description="Helicase C-terminal" evidence="6">
    <location>
        <begin position="741"/>
        <end position="917"/>
    </location>
</feature>
<dbReference type="PANTHER" id="PTHR45629:SF7">
    <property type="entry name" value="DNA EXCISION REPAIR PROTEIN ERCC-6-RELATED"/>
    <property type="match status" value="1"/>
</dbReference>
<dbReference type="GO" id="GO:0016787">
    <property type="term" value="F:hydrolase activity"/>
    <property type="evidence" value="ECO:0007669"/>
    <property type="project" value="UniProtKB-KW"/>
</dbReference>
<dbReference type="Pfam" id="PF00176">
    <property type="entry name" value="SNF2-rel_dom"/>
    <property type="match status" value="1"/>
</dbReference>
<evidence type="ECO:0000256" key="2">
    <source>
        <dbReference type="ARBA" id="ARBA00022801"/>
    </source>
</evidence>
<gene>
    <name evidence="7" type="ORF">SeMB42_g01266</name>
</gene>
<feature type="region of interest" description="Disordered" evidence="4">
    <location>
        <begin position="206"/>
        <end position="287"/>
    </location>
</feature>
<dbReference type="GO" id="GO:0005524">
    <property type="term" value="F:ATP binding"/>
    <property type="evidence" value="ECO:0007669"/>
    <property type="project" value="InterPro"/>
</dbReference>
<feature type="region of interest" description="Disordered" evidence="4">
    <location>
        <begin position="451"/>
        <end position="506"/>
    </location>
</feature>
<organism evidence="7 8">
    <name type="scientific">Synchytrium endobioticum</name>
    <dbReference type="NCBI Taxonomy" id="286115"/>
    <lineage>
        <taxon>Eukaryota</taxon>
        <taxon>Fungi</taxon>
        <taxon>Fungi incertae sedis</taxon>
        <taxon>Chytridiomycota</taxon>
        <taxon>Chytridiomycota incertae sedis</taxon>
        <taxon>Chytridiomycetes</taxon>
        <taxon>Synchytriales</taxon>
        <taxon>Synchytriaceae</taxon>
        <taxon>Synchytrium</taxon>
    </lineage>
</organism>
<feature type="region of interest" description="Disordered" evidence="4">
    <location>
        <begin position="1156"/>
        <end position="1194"/>
    </location>
</feature>
<dbReference type="SMART" id="SM00490">
    <property type="entry name" value="HELICc"/>
    <property type="match status" value="1"/>
</dbReference>
<feature type="compositionally biased region" description="Basic residues" evidence="4">
    <location>
        <begin position="483"/>
        <end position="502"/>
    </location>
</feature>
<dbReference type="InterPro" id="IPR027417">
    <property type="entry name" value="P-loop_NTPase"/>
</dbReference>
<feature type="compositionally biased region" description="Polar residues" evidence="4">
    <location>
        <begin position="1183"/>
        <end position="1194"/>
    </location>
</feature>
<keyword evidence="8" id="KW-1185">Reference proteome</keyword>
<keyword evidence="1" id="KW-0547">Nucleotide-binding</keyword>
<evidence type="ECO:0000256" key="1">
    <source>
        <dbReference type="ARBA" id="ARBA00022741"/>
    </source>
</evidence>
<proteinExistence type="predicted"/>
<dbReference type="GO" id="GO:0008094">
    <property type="term" value="F:ATP-dependent activity, acting on DNA"/>
    <property type="evidence" value="ECO:0007669"/>
    <property type="project" value="TreeGrafter"/>
</dbReference>
<dbReference type="PANTHER" id="PTHR45629">
    <property type="entry name" value="SNF2/RAD54 FAMILY MEMBER"/>
    <property type="match status" value="1"/>
</dbReference>
<feature type="region of interest" description="Disordered" evidence="4">
    <location>
        <begin position="346"/>
        <end position="366"/>
    </location>
</feature>
<feature type="compositionally biased region" description="Basic and acidic residues" evidence="4">
    <location>
        <begin position="1156"/>
        <end position="1170"/>
    </location>
</feature>
<dbReference type="InterPro" id="IPR000330">
    <property type="entry name" value="SNF2_N"/>
</dbReference>
<feature type="compositionally biased region" description="Acidic residues" evidence="4">
    <location>
        <begin position="352"/>
        <end position="361"/>
    </location>
</feature>
<dbReference type="Pfam" id="PF00271">
    <property type="entry name" value="Helicase_C"/>
    <property type="match status" value="1"/>
</dbReference>
<evidence type="ECO:0000313" key="8">
    <source>
        <dbReference type="Proteomes" id="UP000317494"/>
    </source>
</evidence>
<dbReference type="Gene3D" id="3.40.50.10810">
    <property type="entry name" value="Tandem AAA-ATPase domain"/>
    <property type="match status" value="1"/>
</dbReference>
<evidence type="ECO:0000256" key="3">
    <source>
        <dbReference type="ARBA" id="ARBA00022840"/>
    </source>
</evidence>
<dbReference type="EMBL" id="QEAN01000031">
    <property type="protein sequence ID" value="TPX52641.1"/>
    <property type="molecule type" value="Genomic_DNA"/>
</dbReference>
<dbReference type="PROSITE" id="PS51194">
    <property type="entry name" value="HELICASE_CTER"/>
    <property type="match status" value="1"/>
</dbReference>
<dbReference type="STRING" id="286115.A0A507DMJ6"/>
<comment type="caution">
    <text evidence="7">The sequence shown here is derived from an EMBL/GenBank/DDBJ whole genome shotgun (WGS) entry which is preliminary data.</text>
</comment>
<feature type="region of interest" description="Disordered" evidence="4">
    <location>
        <begin position="1090"/>
        <end position="1111"/>
    </location>
</feature>
<evidence type="ECO:0000256" key="4">
    <source>
        <dbReference type="SAM" id="MobiDB-lite"/>
    </source>
</evidence>
<dbReference type="InterPro" id="IPR001650">
    <property type="entry name" value="Helicase_C-like"/>
</dbReference>